<gene>
    <name evidence="4" type="ORF">SAMN05421831_10522</name>
</gene>
<dbReference type="GO" id="GO:0015562">
    <property type="term" value="F:efflux transmembrane transporter activity"/>
    <property type="evidence" value="ECO:0007669"/>
    <property type="project" value="TreeGrafter"/>
</dbReference>
<dbReference type="SUPFAM" id="SSF111369">
    <property type="entry name" value="HlyD-like secretion proteins"/>
    <property type="match status" value="1"/>
</dbReference>
<proteinExistence type="predicted"/>
<dbReference type="OrthoDB" id="8524475at2"/>
<sequence>MSASLPSTQVKSKKAWPQWLVILLVLAITGALIFLLLAWRQAPSKNVQSEQSWRVASLPIWAQAYAPQMILFGVVEAREQAQLKSAVIADVQEVYQNAGESVSAGQMLLQLDPREAQWEAQQRQAEVEDLQAQIAAAKIKHQADLAAYRLEQELVTLTEQSWTRYQELRQQRSASQANVDDAQQALLKQKVSLVQRRQTLETYPSELAKLQARLQKAQAQAALAELNLERTQVRAPFAGEVTQVQVAPGDRVTPGTPLITLYNPDSLEITAQVSHQYLPQLRQALAQKQDLYAYMTLEDGQPSRWRLARLAAQIEKGQGGVSAFFQPAPFANTELTNIKEEHTQARPDADWGRPELNRPVTLTLVLPPVPQSLPIPGTALYDNQRVYVVESGRLRGYPVTPIGQWQVQGQQQAYILIDASQLPSGADLVTTQLPNAIEGLKVEVIAEQSLAAPAEAAYE</sequence>
<evidence type="ECO:0000259" key="3">
    <source>
        <dbReference type="Pfam" id="PF25973"/>
    </source>
</evidence>
<feature type="transmembrane region" description="Helical" evidence="2">
    <location>
        <begin position="20"/>
        <end position="39"/>
    </location>
</feature>
<dbReference type="Gene3D" id="2.40.50.100">
    <property type="match status" value="1"/>
</dbReference>
<dbReference type="PANTHER" id="PTHR30469:SF15">
    <property type="entry name" value="HLYD FAMILY OF SECRETION PROTEINS"/>
    <property type="match status" value="1"/>
</dbReference>
<keyword evidence="2" id="KW-1133">Transmembrane helix</keyword>
<feature type="coiled-coil region" evidence="1">
    <location>
        <begin position="165"/>
        <end position="234"/>
    </location>
</feature>
<dbReference type="PANTHER" id="PTHR30469">
    <property type="entry name" value="MULTIDRUG RESISTANCE PROTEIN MDTA"/>
    <property type="match status" value="1"/>
</dbReference>
<evidence type="ECO:0000256" key="1">
    <source>
        <dbReference type="SAM" id="Coils"/>
    </source>
</evidence>
<dbReference type="Gene3D" id="2.40.30.170">
    <property type="match status" value="1"/>
</dbReference>
<keyword evidence="1" id="KW-0175">Coiled coil</keyword>
<dbReference type="STRING" id="64971.SAMN05421831_10522"/>
<feature type="domain" description="CzcB-like barrel-sandwich hybrid" evidence="3">
    <location>
        <begin position="83"/>
        <end position="260"/>
    </location>
</feature>
<dbReference type="AlphaFoldDB" id="A0A1H6RUV1"/>
<accession>A0A1H6RUV1</accession>
<evidence type="ECO:0000313" key="4">
    <source>
        <dbReference type="EMBL" id="SEI59499.1"/>
    </source>
</evidence>
<dbReference type="InterPro" id="IPR058647">
    <property type="entry name" value="BSH_CzcB-like"/>
</dbReference>
<name>A0A1H6RUV1_9GAMM</name>
<evidence type="ECO:0000256" key="2">
    <source>
        <dbReference type="SAM" id="Phobius"/>
    </source>
</evidence>
<dbReference type="Pfam" id="PF25973">
    <property type="entry name" value="BSH_CzcB"/>
    <property type="match status" value="1"/>
</dbReference>
<dbReference type="Proteomes" id="UP000242999">
    <property type="component" value="Unassembled WGS sequence"/>
</dbReference>
<keyword evidence="2" id="KW-0812">Transmembrane</keyword>
<dbReference type="GO" id="GO:1990281">
    <property type="term" value="C:efflux pump complex"/>
    <property type="evidence" value="ECO:0007669"/>
    <property type="project" value="TreeGrafter"/>
</dbReference>
<keyword evidence="2" id="KW-0472">Membrane</keyword>
<dbReference type="RefSeq" id="WP_093309087.1">
    <property type="nucleotide sequence ID" value="NZ_FNYH01000005.1"/>
</dbReference>
<keyword evidence="5" id="KW-1185">Reference proteome</keyword>
<reference evidence="5" key="1">
    <citation type="submission" date="2016-10" db="EMBL/GenBank/DDBJ databases">
        <authorList>
            <person name="Varghese N."/>
            <person name="Submissions S."/>
        </authorList>
    </citation>
    <scope>NUCLEOTIDE SEQUENCE [LARGE SCALE GENOMIC DNA]</scope>
    <source>
        <strain evidence="5">DSM 7165</strain>
    </source>
</reference>
<protein>
    <submittedName>
        <fullName evidence="4">Multidrug resistance efflux pump</fullName>
    </submittedName>
</protein>
<dbReference type="EMBL" id="FNYH01000005">
    <property type="protein sequence ID" value="SEI59499.1"/>
    <property type="molecule type" value="Genomic_DNA"/>
</dbReference>
<evidence type="ECO:0000313" key="5">
    <source>
        <dbReference type="Proteomes" id="UP000242999"/>
    </source>
</evidence>
<organism evidence="4 5">
    <name type="scientific">Allopseudospirillum japonicum</name>
    <dbReference type="NCBI Taxonomy" id="64971"/>
    <lineage>
        <taxon>Bacteria</taxon>
        <taxon>Pseudomonadati</taxon>
        <taxon>Pseudomonadota</taxon>
        <taxon>Gammaproteobacteria</taxon>
        <taxon>Oceanospirillales</taxon>
        <taxon>Oceanospirillaceae</taxon>
        <taxon>Allopseudospirillum</taxon>
    </lineage>
</organism>
<dbReference type="Gene3D" id="1.10.287.470">
    <property type="entry name" value="Helix hairpin bin"/>
    <property type="match status" value="1"/>
</dbReference>